<dbReference type="GO" id="GO:0003677">
    <property type="term" value="F:DNA binding"/>
    <property type="evidence" value="ECO:0007669"/>
    <property type="project" value="UniProtKB-KW"/>
</dbReference>
<keyword evidence="1" id="KW-0238">DNA-binding</keyword>
<protein>
    <submittedName>
        <fullName evidence="3">MerR family transcriptional regulator</fullName>
    </submittedName>
</protein>
<evidence type="ECO:0000256" key="1">
    <source>
        <dbReference type="ARBA" id="ARBA00023125"/>
    </source>
</evidence>
<dbReference type="Gene3D" id="1.10.1660.10">
    <property type="match status" value="1"/>
</dbReference>
<keyword evidence="4" id="KW-1185">Reference proteome</keyword>
<accession>A0A087EB07</accession>
<dbReference type="PROSITE" id="PS50937">
    <property type="entry name" value="HTH_MERR_2"/>
    <property type="match status" value="1"/>
</dbReference>
<dbReference type="SUPFAM" id="SSF46955">
    <property type="entry name" value="Putative DNA-binding domain"/>
    <property type="match status" value="1"/>
</dbReference>
<sequence>MFDGMKVVTTRMLGEIDGVPPAWLEPRWSIGQVAARTGVPADTLRYYEHVGAVIPAGRTSGGARRYSDLDVERISCTRWLREAGVPIPTILQFNKLREQGRLGRQGRRALLADYRDELIRRRKQLDASITAVEGKIAKYDRLTGSEQ</sequence>
<dbReference type="STRING" id="77635.BISU_1483"/>
<dbReference type="PANTHER" id="PTHR30204:SF98">
    <property type="entry name" value="HTH-TYPE TRANSCRIPTIONAL REGULATOR ADHR"/>
    <property type="match status" value="1"/>
</dbReference>
<feature type="domain" description="HTH merR-type" evidence="2">
    <location>
        <begin position="27"/>
        <end position="96"/>
    </location>
</feature>
<name>A0A087EB07_9BIFI</name>
<reference evidence="3 4" key="1">
    <citation type="submission" date="2014-03" db="EMBL/GenBank/DDBJ databases">
        <title>Genomics of Bifidobacteria.</title>
        <authorList>
            <person name="Ventura M."/>
            <person name="Milani C."/>
            <person name="Lugli G.A."/>
        </authorList>
    </citation>
    <scope>NUCLEOTIDE SEQUENCE [LARGE SCALE GENOMIC DNA]</scope>
    <source>
        <strain evidence="3 4">LMG 11597</strain>
    </source>
</reference>
<dbReference type="CDD" id="cd01109">
    <property type="entry name" value="HTH_YyaN"/>
    <property type="match status" value="1"/>
</dbReference>
<dbReference type="eggNOG" id="COG0789">
    <property type="taxonomic scope" value="Bacteria"/>
</dbReference>
<dbReference type="Proteomes" id="UP000029055">
    <property type="component" value="Unassembled WGS sequence"/>
</dbReference>
<organism evidence="3 4">
    <name type="scientific">Bifidobacterium subtile</name>
    <dbReference type="NCBI Taxonomy" id="77635"/>
    <lineage>
        <taxon>Bacteria</taxon>
        <taxon>Bacillati</taxon>
        <taxon>Actinomycetota</taxon>
        <taxon>Actinomycetes</taxon>
        <taxon>Bifidobacteriales</taxon>
        <taxon>Bifidobacteriaceae</taxon>
        <taxon>Bifidobacterium</taxon>
    </lineage>
</organism>
<dbReference type="InterPro" id="IPR000551">
    <property type="entry name" value="MerR-type_HTH_dom"/>
</dbReference>
<dbReference type="PANTHER" id="PTHR30204">
    <property type="entry name" value="REDOX-CYCLING DRUG-SENSING TRANSCRIPTIONAL ACTIVATOR SOXR"/>
    <property type="match status" value="1"/>
</dbReference>
<dbReference type="PRINTS" id="PR00040">
    <property type="entry name" value="HTHMERR"/>
</dbReference>
<evidence type="ECO:0000313" key="3">
    <source>
        <dbReference type="EMBL" id="KFJ04958.1"/>
    </source>
</evidence>
<dbReference type="InterPro" id="IPR009061">
    <property type="entry name" value="DNA-bd_dom_put_sf"/>
</dbReference>
<proteinExistence type="predicted"/>
<dbReference type="SMART" id="SM00422">
    <property type="entry name" value="HTH_MERR"/>
    <property type="match status" value="1"/>
</dbReference>
<dbReference type="AlphaFoldDB" id="A0A087EB07"/>
<comment type="caution">
    <text evidence="3">The sequence shown here is derived from an EMBL/GenBank/DDBJ whole genome shotgun (WGS) entry which is preliminary data.</text>
</comment>
<evidence type="ECO:0000313" key="4">
    <source>
        <dbReference type="Proteomes" id="UP000029055"/>
    </source>
</evidence>
<dbReference type="EMBL" id="JGZR01000002">
    <property type="protein sequence ID" value="KFJ04958.1"/>
    <property type="molecule type" value="Genomic_DNA"/>
</dbReference>
<evidence type="ECO:0000259" key="2">
    <source>
        <dbReference type="PROSITE" id="PS50937"/>
    </source>
</evidence>
<dbReference type="InterPro" id="IPR047057">
    <property type="entry name" value="MerR_fam"/>
</dbReference>
<dbReference type="Pfam" id="PF13411">
    <property type="entry name" value="MerR_1"/>
    <property type="match status" value="1"/>
</dbReference>
<dbReference type="GO" id="GO:0003700">
    <property type="term" value="F:DNA-binding transcription factor activity"/>
    <property type="evidence" value="ECO:0007669"/>
    <property type="project" value="InterPro"/>
</dbReference>
<gene>
    <name evidence="3" type="ORF">BISU_1483</name>
</gene>